<accession>A0ABQ3UUC2</accession>
<keyword evidence="2" id="KW-1133">Transmembrane helix</keyword>
<protein>
    <recommendedName>
        <fullName evidence="5">DUF4179 domain-containing protein</fullName>
    </recommendedName>
</protein>
<sequence length="433" mass="47259">MHTKDRYTDIFDEPFDASFEQDLAQMAALYGAHEPPAQLSWARLQLQLRKKELVSSKQQKMALNWMHPTSREPRRLVLVASLLLSLLLLSGFAYATFNLGVLDTLFHAEPASQHLLQTKQFTTLQQSQVIDGYTVTLEKGYADANRIIVGFIVTYPHGIDPKTWNTSFVGSGREVVNLKTSSGQSLSLLGTTNGLDGGNPKAAKEGIAMAFDGATIQGKPARLPLNLTLGAECGLVNSQYGCKQTLTYNFTLPFHQGRVLNLHQTVTANGHRLTLERVVVTPSEARVYVRWLKGDLEQPAFVLPGGPAGPATYTQPVYDLQLSAGGQTYPICEVSGGLPCRVGFGPGSFSETASSFVDKGGSFFEPGRLDSQTVGFSLFQPLSNQHGTWTLTITKMDMPMKKVTQDGHVGYESTSSPSKDSSAQPWTFTFNAQ</sequence>
<proteinExistence type="predicted"/>
<gene>
    <name evidence="3" type="ORF">KSB_48280</name>
</gene>
<reference evidence="3 4" key="1">
    <citation type="journal article" date="2021" name="Int. J. Syst. Evol. Microbiol.">
        <title>Reticulibacter mediterranei gen. nov., sp. nov., within the new family Reticulibacteraceae fam. nov., and Ktedonospora formicarum gen. nov., sp. nov., Ktedonobacter robiniae sp. nov., Dictyobacter formicarum sp. nov. and Dictyobacter arantiisoli sp. nov., belonging to the class Ktedonobacteria.</title>
        <authorList>
            <person name="Yabe S."/>
            <person name="Zheng Y."/>
            <person name="Wang C.M."/>
            <person name="Sakai Y."/>
            <person name="Abe K."/>
            <person name="Yokota A."/>
            <person name="Donadio S."/>
            <person name="Cavaletti L."/>
            <person name="Monciardini P."/>
        </authorList>
    </citation>
    <scope>NUCLEOTIDE SEQUENCE [LARGE SCALE GENOMIC DNA]</scope>
    <source>
        <strain evidence="3 4">SOSP1-30</strain>
    </source>
</reference>
<dbReference type="Proteomes" id="UP000654345">
    <property type="component" value="Unassembled WGS sequence"/>
</dbReference>
<evidence type="ECO:0000313" key="4">
    <source>
        <dbReference type="Proteomes" id="UP000654345"/>
    </source>
</evidence>
<feature type="transmembrane region" description="Helical" evidence="2">
    <location>
        <begin position="76"/>
        <end position="97"/>
    </location>
</feature>
<dbReference type="EMBL" id="BNJG01000002">
    <property type="protein sequence ID" value="GHO56353.1"/>
    <property type="molecule type" value="Genomic_DNA"/>
</dbReference>
<feature type="region of interest" description="Disordered" evidence="1">
    <location>
        <begin position="407"/>
        <end position="433"/>
    </location>
</feature>
<name>A0ABQ3UUC2_9CHLR</name>
<organism evidence="3 4">
    <name type="scientific">Ktedonobacter robiniae</name>
    <dbReference type="NCBI Taxonomy" id="2778365"/>
    <lineage>
        <taxon>Bacteria</taxon>
        <taxon>Bacillati</taxon>
        <taxon>Chloroflexota</taxon>
        <taxon>Ktedonobacteria</taxon>
        <taxon>Ktedonobacterales</taxon>
        <taxon>Ktedonobacteraceae</taxon>
        <taxon>Ktedonobacter</taxon>
    </lineage>
</organism>
<keyword evidence="2" id="KW-0472">Membrane</keyword>
<keyword evidence="2" id="KW-0812">Transmembrane</keyword>
<feature type="compositionally biased region" description="Polar residues" evidence="1">
    <location>
        <begin position="412"/>
        <end position="433"/>
    </location>
</feature>
<evidence type="ECO:0000256" key="1">
    <source>
        <dbReference type="SAM" id="MobiDB-lite"/>
    </source>
</evidence>
<dbReference type="RefSeq" id="WP_201372865.1">
    <property type="nucleotide sequence ID" value="NZ_BNJG01000002.1"/>
</dbReference>
<evidence type="ECO:0000256" key="2">
    <source>
        <dbReference type="SAM" id="Phobius"/>
    </source>
</evidence>
<keyword evidence="4" id="KW-1185">Reference proteome</keyword>
<evidence type="ECO:0000313" key="3">
    <source>
        <dbReference type="EMBL" id="GHO56353.1"/>
    </source>
</evidence>
<evidence type="ECO:0008006" key="5">
    <source>
        <dbReference type="Google" id="ProtNLM"/>
    </source>
</evidence>
<comment type="caution">
    <text evidence="3">The sequence shown here is derived from an EMBL/GenBank/DDBJ whole genome shotgun (WGS) entry which is preliminary data.</text>
</comment>